<dbReference type="EC" id="3.5.1.26" evidence="7"/>
<name>A0A6S7L785_PARCT</name>
<comment type="catalytic activity">
    <reaction evidence="5">
        <text>N(4)-(beta-N-acetyl-D-glucosaminyl)-L-asparagine + H2O = N-acetyl-beta-D-glucosaminylamine + L-aspartate + H(+)</text>
        <dbReference type="Rhea" id="RHEA:11544"/>
        <dbReference type="ChEBI" id="CHEBI:15377"/>
        <dbReference type="ChEBI" id="CHEBI:15378"/>
        <dbReference type="ChEBI" id="CHEBI:15947"/>
        <dbReference type="ChEBI" id="CHEBI:29991"/>
        <dbReference type="ChEBI" id="CHEBI:58080"/>
        <dbReference type="EC" id="3.5.1.26"/>
    </reaction>
</comment>
<proteinExistence type="inferred from homology"/>
<dbReference type="AlphaFoldDB" id="A0A6S7L785"/>
<dbReference type="PANTHER" id="PTHR10188">
    <property type="entry name" value="L-ASPARAGINASE"/>
    <property type="match status" value="1"/>
</dbReference>
<dbReference type="PANTHER" id="PTHR10188:SF6">
    <property type="entry name" value="N(4)-(BETA-N-ACETYLGLUCOSAMINYL)-L-ASPARAGINASE"/>
    <property type="match status" value="1"/>
</dbReference>
<evidence type="ECO:0000256" key="1">
    <source>
        <dbReference type="ARBA" id="ARBA00010872"/>
    </source>
</evidence>
<evidence type="ECO:0000256" key="3">
    <source>
        <dbReference type="ARBA" id="ARBA00022801"/>
    </source>
</evidence>
<dbReference type="GO" id="GO:0003948">
    <property type="term" value="F:N4-(beta-N-acetylglucosaminyl)-L-asparaginase activity"/>
    <property type="evidence" value="ECO:0007669"/>
    <property type="project" value="UniProtKB-EC"/>
</dbReference>
<evidence type="ECO:0000256" key="7">
    <source>
        <dbReference type="ARBA" id="ARBA00066729"/>
    </source>
</evidence>
<keyword evidence="4" id="KW-0068">Autocatalytic cleavage</keyword>
<dbReference type="FunFam" id="3.60.20.30:FF:000003">
    <property type="entry name" value="N(4)-(Beta-N-acetylglucosaminyl)-L-asparaginase isoform X1"/>
    <property type="match status" value="1"/>
</dbReference>
<sequence>MWKSWKENKCQPNFWKMVHPDPKTSCGPYEPDNSKKYSDGSQDASFATEHNHDTIGMIVMDGAGRVAAGTTTNGANHKIPGRVGDSPIAGAGSYADSEVGGAAATGDGDIMMRFLPTYQAVENMRNGMSPGRAAEDAVLRIAKHYPNYSGAIVAANVDGEYGAAAHQWTTFKYSVCSPMLDPHCQYFPVKPVSHHTQTV</sequence>
<protein>
    <recommendedName>
        <fullName evidence="7">N(4)-(beta-N-acetylglucosaminyl)-L-asparaginase</fullName>
        <ecNumber evidence="7">3.5.1.26</ecNumber>
    </recommendedName>
    <alternativeName>
        <fullName evidence="9">Aspartylglucosaminidase</fullName>
    </alternativeName>
    <alternativeName>
        <fullName evidence="8">Glycosylasparaginase</fullName>
    </alternativeName>
    <alternativeName>
        <fullName evidence="10">N4-(N-acetyl-beta-glucosaminyl)-L-asparagine amidase</fullName>
    </alternativeName>
</protein>
<evidence type="ECO:0000256" key="2">
    <source>
        <dbReference type="ARBA" id="ARBA00022670"/>
    </source>
</evidence>
<comment type="function">
    <text evidence="6">Cleaves the GlcNAc-Asn bond which joins oligosaccharides to the peptide of asparagine-linked glycoproteins.</text>
</comment>
<gene>
    <name evidence="11" type="ORF">PACLA_8A079124</name>
</gene>
<evidence type="ECO:0000256" key="5">
    <source>
        <dbReference type="ARBA" id="ARBA00050421"/>
    </source>
</evidence>
<dbReference type="Pfam" id="PF01112">
    <property type="entry name" value="Asparaginase_2"/>
    <property type="match status" value="1"/>
</dbReference>
<evidence type="ECO:0000313" key="12">
    <source>
        <dbReference type="Proteomes" id="UP001152795"/>
    </source>
</evidence>
<keyword evidence="2" id="KW-0645">Protease</keyword>
<evidence type="ECO:0000313" key="11">
    <source>
        <dbReference type="EMBL" id="CAB4035023.1"/>
    </source>
</evidence>
<evidence type="ECO:0000256" key="4">
    <source>
        <dbReference type="ARBA" id="ARBA00022813"/>
    </source>
</evidence>
<reference evidence="11" key="1">
    <citation type="submission" date="2020-04" db="EMBL/GenBank/DDBJ databases">
        <authorList>
            <person name="Alioto T."/>
            <person name="Alioto T."/>
            <person name="Gomez Garrido J."/>
        </authorList>
    </citation>
    <scope>NUCLEOTIDE SEQUENCE</scope>
    <source>
        <strain evidence="11">A484AB</strain>
    </source>
</reference>
<dbReference type="GO" id="GO:0006508">
    <property type="term" value="P:proteolysis"/>
    <property type="evidence" value="ECO:0007669"/>
    <property type="project" value="UniProtKB-KW"/>
</dbReference>
<dbReference type="SUPFAM" id="SSF56235">
    <property type="entry name" value="N-terminal nucleophile aminohydrolases (Ntn hydrolases)"/>
    <property type="match status" value="1"/>
</dbReference>
<comment type="caution">
    <text evidence="11">The sequence shown here is derived from an EMBL/GenBank/DDBJ whole genome shotgun (WGS) entry which is preliminary data.</text>
</comment>
<dbReference type="OrthoDB" id="188713at2759"/>
<organism evidence="11 12">
    <name type="scientific">Paramuricea clavata</name>
    <name type="common">Red gorgonian</name>
    <name type="synonym">Violescent sea-whip</name>
    <dbReference type="NCBI Taxonomy" id="317549"/>
    <lineage>
        <taxon>Eukaryota</taxon>
        <taxon>Metazoa</taxon>
        <taxon>Cnidaria</taxon>
        <taxon>Anthozoa</taxon>
        <taxon>Octocorallia</taxon>
        <taxon>Malacalcyonacea</taxon>
        <taxon>Plexauridae</taxon>
        <taxon>Paramuricea</taxon>
    </lineage>
</organism>
<evidence type="ECO:0000256" key="8">
    <source>
        <dbReference type="ARBA" id="ARBA00078726"/>
    </source>
</evidence>
<evidence type="ECO:0000256" key="10">
    <source>
        <dbReference type="ARBA" id="ARBA00080645"/>
    </source>
</evidence>
<dbReference type="InterPro" id="IPR000246">
    <property type="entry name" value="Peptidase_T2"/>
</dbReference>
<dbReference type="Gene3D" id="3.60.20.30">
    <property type="entry name" value="(Glycosyl)asparaginase"/>
    <property type="match status" value="1"/>
</dbReference>
<dbReference type="EMBL" id="CACRXK020020628">
    <property type="protein sequence ID" value="CAB4035023.1"/>
    <property type="molecule type" value="Genomic_DNA"/>
</dbReference>
<accession>A0A6S7L785</accession>
<evidence type="ECO:0000256" key="6">
    <source>
        <dbReference type="ARBA" id="ARBA00053295"/>
    </source>
</evidence>
<comment type="similarity">
    <text evidence="1">Belongs to the Ntn-hydrolase family.</text>
</comment>
<keyword evidence="3" id="KW-0378">Hydrolase</keyword>
<dbReference type="InterPro" id="IPR029055">
    <property type="entry name" value="Ntn_hydrolases_N"/>
</dbReference>
<evidence type="ECO:0000256" key="9">
    <source>
        <dbReference type="ARBA" id="ARBA00079301"/>
    </source>
</evidence>
<dbReference type="Proteomes" id="UP001152795">
    <property type="component" value="Unassembled WGS sequence"/>
</dbReference>
<keyword evidence="12" id="KW-1185">Reference proteome</keyword>
<dbReference type="GO" id="GO:0008233">
    <property type="term" value="F:peptidase activity"/>
    <property type="evidence" value="ECO:0007669"/>
    <property type="project" value="UniProtKB-KW"/>
</dbReference>
<dbReference type="GO" id="GO:0005764">
    <property type="term" value="C:lysosome"/>
    <property type="evidence" value="ECO:0007669"/>
    <property type="project" value="TreeGrafter"/>
</dbReference>